<evidence type="ECO:0000313" key="3">
    <source>
        <dbReference type="Proteomes" id="UP000231962"/>
    </source>
</evidence>
<keyword evidence="3" id="KW-1185">Reference proteome</keyword>
<protein>
    <submittedName>
        <fullName evidence="2">Uncharacterized protein</fullName>
    </submittedName>
</protein>
<accession>A0A2M9ZJM9</accession>
<reference evidence="3 4" key="1">
    <citation type="submission" date="2017-07" db="EMBL/GenBank/DDBJ databases">
        <title>Leptospira spp. isolated from tropical soils.</title>
        <authorList>
            <person name="Thibeaux R."/>
            <person name="Iraola G."/>
            <person name="Ferres I."/>
            <person name="Bierque E."/>
            <person name="Girault D."/>
            <person name="Soupe-Gilbert M.-E."/>
            <person name="Picardeau M."/>
            <person name="Goarant C."/>
        </authorList>
    </citation>
    <scope>NUCLEOTIDE SEQUENCE [LARGE SCALE GENOMIC DNA]</scope>
    <source>
        <strain evidence="2 4">FH1-B-B1</strain>
        <strain evidence="1 3">FH1-B-C1</strain>
    </source>
</reference>
<dbReference type="Proteomes" id="UP000231990">
    <property type="component" value="Unassembled WGS sequence"/>
</dbReference>
<dbReference type="EMBL" id="NPDY01000009">
    <property type="protein sequence ID" value="PJZ69433.1"/>
    <property type="molecule type" value="Genomic_DNA"/>
</dbReference>
<name>A0A2M9ZJM9_9LEPT</name>
<sequence length="61" mass="7222">MAANSHHIKLDLPFTGWAKGDDSFWKTVRKKMAFYMALPNKQRRDCQSRFHWKPSFPKIGL</sequence>
<dbReference type="AlphaFoldDB" id="A0A2M9ZJM9"/>
<evidence type="ECO:0000313" key="1">
    <source>
        <dbReference type="EMBL" id="PJZ69433.1"/>
    </source>
</evidence>
<organism evidence="2 4">
    <name type="scientific">Leptospira perolatii</name>
    <dbReference type="NCBI Taxonomy" id="2023191"/>
    <lineage>
        <taxon>Bacteria</taxon>
        <taxon>Pseudomonadati</taxon>
        <taxon>Spirochaetota</taxon>
        <taxon>Spirochaetia</taxon>
        <taxon>Leptospirales</taxon>
        <taxon>Leptospiraceae</taxon>
        <taxon>Leptospira</taxon>
    </lineage>
</organism>
<evidence type="ECO:0000313" key="4">
    <source>
        <dbReference type="Proteomes" id="UP000231990"/>
    </source>
</evidence>
<dbReference type="EMBL" id="NPDZ01000011">
    <property type="protein sequence ID" value="PJZ72258.1"/>
    <property type="molecule type" value="Genomic_DNA"/>
</dbReference>
<dbReference type="Proteomes" id="UP000231962">
    <property type="component" value="Unassembled WGS sequence"/>
</dbReference>
<comment type="caution">
    <text evidence="2">The sequence shown here is derived from an EMBL/GenBank/DDBJ whole genome shotgun (WGS) entry which is preliminary data.</text>
</comment>
<gene>
    <name evidence="1" type="ORF">CH360_10480</name>
    <name evidence="2" type="ORF">CH373_15140</name>
</gene>
<proteinExistence type="predicted"/>
<evidence type="ECO:0000313" key="2">
    <source>
        <dbReference type="EMBL" id="PJZ72258.1"/>
    </source>
</evidence>